<gene>
    <name evidence="2" type="ORF">E0485_24100</name>
</gene>
<proteinExistence type="predicted"/>
<sequence length="160" mass="17335">MERLVNLLFFKAKRKECGIMKIGKKSYIVVFAGLIFVTGIALYSEPGLDYPYNYGTTVPENEYLVKASEDGPNYPVNERGQTYGNGPYPAGPDQEPDLIGAVGVDGIMGYVLKKDLVGEQPKTPEEALAIQKSLPPGGHNIPLYDVDGKTVIGVFHIGGN</sequence>
<feature type="transmembrane region" description="Helical" evidence="1">
    <location>
        <begin position="27"/>
        <end position="44"/>
    </location>
</feature>
<keyword evidence="1" id="KW-0812">Transmembrane</keyword>
<dbReference type="AlphaFoldDB" id="A0A4R4DWS3"/>
<name>A0A4R4DWS3_9BACL</name>
<comment type="caution">
    <text evidence="2">The sequence shown here is derived from an EMBL/GenBank/DDBJ whole genome shotgun (WGS) entry which is preliminary data.</text>
</comment>
<accession>A0A4R4DWS3</accession>
<keyword evidence="1" id="KW-0472">Membrane</keyword>
<protein>
    <submittedName>
        <fullName evidence="2">Uncharacterized protein</fullName>
    </submittedName>
</protein>
<evidence type="ECO:0000313" key="2">
    <source>
        <dbReference type="EMBL" id="TCZ68878.1"/>
    </source>
</evidence>
<keyword evidence="1" id="KW-1133">Transmembrane helix</keyword>
<organism evidence="2 3">
    <name type="scientific">Paenibacillus albiflavus</name>
    <dbReference type="NCBI Taxonomy" id="2545760"/>
    <lineage>
        <taxon>Bacteria</taxon>
        <taxon>Bacillati</taxon>
        <taxon>Bacillota</taxon>
        <taxon>Bacilli</taxon>
        <taxon>Bacillales</taxon>
        <taxon>Paenibacillaceae</taxon>
        <taxon>Paenibacillus</taxon>
    </lineage>
</organism>
<keyword evidence="3" id="KW-1185">Reference proteome</keyword>
<evidence type="ECO:0000256" key="1">
    <source>
        <dbReference type="SAM" id="Phobius"/>
    </source>
</evidence>
<dbReference type="Proteomes" id="UP000295418">
    <property type="component" value="Unassembled WGS sequence"/>
</dbReference>
<dbReference type="EMBL" id="SKFG01000056">
    <property type="protein sequence ID" value="TCZ68878.1"/>
    <property type="molecule type" value="Genomic_DNA"/>
</dbReference>
<reference evidence="2 3" key="1">
    <citation type="submission" date="2019-03" db="EMBL/GenBank/DDBJ databases">
        <authorList>
            <person name="Kim M.K.M."/>
        </authorList>
    </citation>
    <scope>NUCLEOTIDE SEQUENCE [LARGE SCALE GENOMIC DNA]</scope>
    <source>
        <strain evidence="2 3">18JY21-1</strain>
    </source>
</reference>
<evidence type="ECO:0000313" key="3">
    <source>
        <dbReference type="Proteomes" id="UP000295418"/>
    </source>
</evidence>